<evidence type="ECO:0000313" key="1">
    <source>
        <dbReference type="EMBL" id="KJV84331.1"/>
    </source>
</evidence>
<accession>A0A0F3PWR1</accession>
<comment type="caution">
    <text evidence="1">The sequence shown here is derived from an EMBL/GenBank/DDBJ whole genome shotgun (WGS) entry which is preliminary data.</text>
</comment>
<proteinExistence type="predicted"/>
<dbReference type="Proteomes" id="UP000033622">
    <property type="component" value="Unassembled WGS sequence"/>
</dbReference>
<evidence type="ECO:0000313" key="2">
    <source>
        <dbReference type="Proteomes" id="UP000033622"/>
    </source>
</evidence>
<sequence>MSFICSNNICTNDFKQVWVMTSCNTEKKSPCIVIILSMPAIRT</sequence>
<reference evidence="1 2" key="1">
    <citation type="submission" date="2015-01" db="EMBL/GenBank/DDBJ databases">
        <title>Genome Sequencing of Rickettsiales.</title>
        <authorList>
            <person name="Daugherty S.C."/>
            <person name="Su Q."/>
            <person name="Abolude K."/>
            <person name="Beier-Sexton M."/>
            <person name="Carlyon J.A."/>
            <person name="Carter R."/>
            <person name="Day N.P."/>
            <person name="Dumler S.J."/>
            <person name="Dyachenko V."/>
            <person name="Godinez A."/>
            <person name="Kurtti T.J."/>
            <person name="Lichay M."/>
            <person name="Mullins K.E."/>
            <person name="Ott S."/>
            <person name="Pappas-Brown V."/>
            <person name="Paris D.H."/>
            <person name="Patel P."/>
            <person name="Richards A.L."/>
            <person name="Sadzewicz L."/>
            <person name="Sears K."/>
            <person name="Seidman D."/>
            <person name="Sengamalay N."/>
            <person name="Stenos J."/>
            <person name="Tallon L.J."/>
            <person name="Vincent G."/>
            <person name="Fraser C.M."/>
            <person name="Munderloh U."/>
            <person name="Dunning-Hotopp J.C."/>
        </authorList>
    </citation>
    <scope>NUCLEOTIDE SEQUENCE [LARGE SCALE GENOMIC DNA]</scope>
    <source>
        <strain evidence="1 2">ApWI1</strain>
    </source>
</reference>
<dbReference type="PATRIC" id="fig|1359155.3.peg.1555"/>
<dbReference type="AlphaFoldDB" id="A0A0F3PWR1"/>
<name>A0A0F3PWR1_ANAPH</name>
<gene>
    <name evidence="1" type="ORF">APHWI1_1530</name>
</gene>
<protein>
    <submittedName>
        <fullName evidence="1">Uncharacterized protein</fullName>
    </submittedName>
</protein>
<dbReference type="EMBL" id="LAOF01000001">
    <property type="protein sequence ID" value="KJV84331.1"/>
    <property type="molecule type" value="Genomic_DNA"/>
</dbReference>
<organism evidence="1 2">
    <name type="scientific">Anaplasma phagocytophilum str. ApWI1</name>
    <dbReference type="NCBI Taxonomy" id="1359155"/>
    <lineage>
        <taxon>Bacteria</taxon>
        <taxon>Pseudomonadati</taxon>
        <taxon>Pseudomonadota</taxon>
        <taxon>Alphaproteobacteria</taxon>
        <taxon>Rickettsiales</taxon>
        <taxon>Anaplasmataceae</taxon>
        <taxon>Anaplasma</taxon>
        <taxon>phagocytophilum group</taxon>
    </lineage>
</organism>